<dbReference type="RefSeq" id="XP_058980489.1">
    <property type="nucleotide sequence ID" value="XM_059124506.1"/>
</dbReference>
<evidence type="ECO:0000313" key="3">
    <source>
        <dbReference type="RefSeq" id="XP_058980489.1"/>
    </source>
</evidence>
<accession>A0ABM3V3Y0</accession>
<feature type="region of interest" description="Disordered" evidence="1">
    <location>
        <begin position="1019"/>
        <end position="1043"/>
    </location>
</feature>
<keyword evidence="2" id="KW-1185">Reference proteome</keyword>
<dbReference type="SMART" id="SM00713">
    <property type="entry name" value="GYR"/>
    <property type="match status" value="19"/>
</dbReference>
<dbReference type="Pfam" id="PF02757">
    <property type="entry name" value="YLP"/>
    <property type="match status" value="18"/>
</dbReference>
<feature type="compositionally biased region" description="Acidic residues" evidence="1">
    <location>
        <begin position="1027"/>
        <end position="1037"/>
    </location>
</feature>
<proteinExistence type="predicted"/>
<evidence type="ECO:0000256" key="1">
    <source>
        <dbReference type="SAM" id="MobiDB-lite"/>
    </source>
</evidence>
<gene>
    <name evidence="3" type="primary">LOC101896575</name>
</gene>
<dbReference type="InterPro" id="IPR004019">
    <property type="entry name" value="YLP_motif"/>
</dbReference>
<name>A0ABM3V3Y0_MUSDO</name>
<protein>
    <submittedName>
        <fullName evidence="3">Uncharacterized protein LOC101896575</fullName>
    </submittedName>
</protein>
<dbReference type="PANTHER" id="PTHR36135:SF1">
    <property type="entry name" value="FIBROUS SHEATH CABYR-BINDING PROTEIN"/>
    <property type="match status" value="1"/>
</dbReference>
<dbReference type="PANTHER" id="PTHR36135">
    <property type="entry name" value="FIBROUS SHEATH CABYR-BINDING PROTEIN"/>
    <property type="match status" value="1"/>
</dbReference>
<dbReference type="Proteomes" id="UP001652621">
    <property type="component" value="Unplaced"/>
</dbReference>
<reference evidence="3" key="1">
    <citation type="submission" date="2025-08" db="UniProtKB">
        <authorList>
            <consortium name="RefSeq"/>
        </authorList>
    </citation>
    <scope>IDENTIFICATION</scope>
    <source>
        <strain evidence="3">Aabys</strain>
        <tissue evidence="3">Whole body</tissue>
    </source>
</reference>
<dbReference type="InterPro" id="IPR004011">
    <property type="entry name" value="Gyr_motif"/>
</dbReference>
<sequence>MNTKRFVQKRCKIFGILGLASLASAAIIPYDGLRLQAADISDVSRSEPIQNAETTILNDEGYKYKSVRRLKYRKRRDVSEVANEYLPPAGEIATEAVADEQPEEGSQDSSVLGADGYEYKTVSRLKYRQRRDVSEVANEYLPPAEEAVTEAVADEQPEEGAQESAVLGADGYEYKTVRRLKYRQRRDVSEVANEYLPPAEEAVTEAVDEEQPEVGAQESAVLGADGYEYKTVRRLKYRQRRDVSEVANEYLPPAEEAVTETVADEQPEEGAQESAVLGADGYEYKTVRRLKYRQRRDVSEVANEYLPPAEEAATEAVLVEQPLEEPQDSTVLGADGYEYKTVRRLKYRQRRDVSEVANEYLPPAEETVTEAVADEQPLEEPQDSAVLGGDGYEYKTVRRLKYRQRRDVSEVANEYLPPAEEAATEAVLVEQPLEEPQDSTVLGADGYEYKTVRRLKYRQRRDVSDVANEYLPPAEETVTEAVADEPQDSAVLGADGYEYKTVRRLKYRQRRDVSEVANEYLPPAEETVTEAVAEEQPEEGAQESAVLGADGYEYKSVRRLKYRQRRDVSEVANEYLPPAEEAVTEAVVDEQHLEEPQDSAVLGADGYEYKTVRRLKYRQRRDVSEVANEYLPPAEEAVTEAVAVEQPLEEPQDSAVLGADGYEYKTVRRLKYRQRRDVSEVANEYLPPAEETVIEAVAEEQPEEGAQESAVLGADGYEYKTVRRLKYRQRRDVSEVANEYLPPAEEAVTEAVVDEQHLEEPQDSAVLGADGYEYKTVRRLKYRQRRDVSEVANEYLPPAEEAVTEAVAVEQPLEEPQDSAVLGADGYEYKTVRHLKYRQRRDVSEVANEYLPPAEEAVTEAVADEQHLEEPQDSAVLGADGYEYKTVRRLKYRQRRDVSEVANEYLPPAEETVTEAVAEEQPEEGAQESAVLGADGYEYKTVRRLKYRQRRDVSEVANEYLPPAEEAVTEAVADEQHLEEPQDSAVLGADGYEYKTVRRLKYRQRRDVSEVANEYLPPAEETVTEAVADEQPEEGAQEDTILGADGYEYKTVRRLKYRHRQ</sequence>
<feature type="compositionally biased region" description="Acidic residues" evidence="1">
    <location>
        <begin position="532"/>
        <end position="541"/>
    </location>
</feature>
<evidence type="ECO:0000313" key="2">
    <source>
        <dbReference type="Proteomes" id="UP001652621"/>
    </source>
</evidence>
<dbReference type="InterPro" id="IPR043375">
    <property type="entry name" value="FSCB"/>
</dbReference>
<dbReference type="GeneID" id="101896575"/>
<feature type="region of interest" description="Disordered" evidence="1">
    <location>
        <begin position="525"/>
        <end position="547"/>
    </location>
</feature>
<dbReference type="Pfam" id="PF02756">
    <property type="entry name" value="GYR"/>
    <property type="match status" value="19"/>
</dbReference>
<organism evidence="2 3">
    <name type="scientific">Musca domestica</name>
    <name type="common">House fly</name>
    <dbReference type="NCBI Taxonomy" id="7370"/>
    <lineage>
        <taxon>Eukaryota</taxon>
        <taxon>Metazoa</taxon>
        <taxon>Ecdysozoa</taxon>
        <taxon>Arthropoda</taxon>
        <taxon>Hexapoda</taxon>
        <taxon>Insecta</taxon>
        <taxon>Pterygota</taxon>
        <taxon>Neoptera</taxon>
        <taxon>Endopterygota</taxon>
        <taxon>Diptera</taxon>
        <taxon>Brachycera</taxon>
        <taxon>Muscomorpha</taxon>
        <taxon>Muscoidea</taxon>
        <taxon>Muscidae</taxon>
        <taxon>Musca</taxon>
    </lineage>
</organism>